<sequence length="676" mass="74615">MDPGIPAWPPESPNRKPPLAARAVDVTDPLSSLPRRTAPVALLPQSSVLSVSSIFASIKPRWPNWRPLPAPRLWTDFLCQTRRPACWGNVTANLIGCRAVHLLLARRQTSERNSPAQPTTNEQKIDIVEAFLTTMAGTVASSGVLRRRPSRRRLPGNSGGVVANAIVHCDFLCGDSVKKKSQISTRQAFSQTTRKMKTAVPYSMLGFRRRQRPAKVTSDSEKPTRDWVSSTSDPTNQRPTMHRWLFEVDGGHGPTQWTRRRVEGTRPSRIDPVVAPNTARVSEKVTQKKGYSDGSAAAVIYQTSRRNGKFVHHRTSPACRGLGAADNVTSIESGGDRKKLDTTRLEVKKDGTRVVPGSGAHFGVQWLSGGVVSVAATERGPSLLGYDTMMLRPSGGAWGMKRKQWSVARMRKNASYSGYEGFNLEDPNNRHFQRAKAIADRESQKLANINAETQRKINSAGSLPAQDELSIRNLSLKEIKSELRTANVDTSSFIEKSDYIAALAKSRLLSGGFSVEQIHKLNSNATLYELFPGSDHQVVGDRLDVNGPFFQKWAEGIARFYVGTDTATIRISPTDMEAGIYHRKVVRSKWTRYEDAGSDGYPGNNGGFFASVIDTKQPGSQWTLSGKLHTIDRSSAGIPHLTTGLAYLFISRSDLVVLSSTTRRRRIKCTHQCEIK</sequence>
<name>K0TG77_THAOC</name>
<keyword evidence="3" id="KW-1185">Reference proteome</keyword>
<dbReference type="Proteomes" id="UP000266841">
    <property type="component" value="Unassembled WGS sequence"/>
</dbReference>
<proteinExistence type="predicted"/>
<feature type="region of interest" description="Disordered" evidence="1">
    <location>
        <begin position="209"/>
        <end position="238"/>
    </location>
</feature>
<reference evidence="2 3" key="1">
    <citation type="journal article" date="2012" name="Genome Biol.">
        <title>Genome and low-iron response of an oceanic diatom adapted to chronic iron limitation.</title>
        <authorList>
            <person name="Lommer M."/>
            <person name="Specht M."/>
            <person name="Roy A.S."/>
            <person name="Kraemer L."/>
            <person name="Andreson R."/>
            <person name="Gutowska M.A."/>
            <person name="Wolf J."/>
            <person name="Bergner S.V."/>
            <person name="Schilhabel M.B."/>
            <person name="Klostermeier U.C."/>
            <person name="Beiko R.G."/>
            <person name="Rosenstiel P."/>
            <person name="Hippler M."/>
            <person name="Laroche J."/>
        </authorList>
    </citation>
    <scope>NUCLEOTIDE SEQUENCE [LARGE SCALE GENOMIC DNA]</scope>
    <source>
        <strain evidence="2 3">CCMP1005</strain>
    </source>
</reference>
<protein>
    <submittedName>
        <fullName evidence="2">Uncharacterized protein</fullName>
    </submittedName>
</protein>
<dbReference type="OrthoDB" id="2908397at2759"/>
<comment type="caution">
    <text evidence="2">The sequence shown here is derived from an EMBL/GenBank/DDBJ whole genome shotgun (WGS) entry which is preliminary data.</text>
</comment>
<organism evidence="2 3">
    <name type="scientific">Thalassiosira oceanica</name>
    <name type="common">Marine diatom</name>
    <dbReference type="NCBI Taxonomy" id="159749"/>
    <lineage>
        <taxon>Eukaryota</taxon>
        <taxon>Sar</taxon>
        <taxon>Stramenopiles</taxon>
        <taxon>Ochrophyta</taxon>
        <taxon>Bacillariophyta</taxon>
        <taxon>Coscinodiscophyceae</taxon>
        <taxon>Thalassiosirophycidae</taxon>
        <taxon>Thalassiosirales</taxon>
        <taxon>Thalassiosiraceae</taxon>
        <taxon>Thalassiosira</taxon>
    </lineage>
</organism>
<evidence type="ECO:0000313" key="2">
    <source>
        <dbReference type="EMBL" id="EJK76395.1"/>
    </source>
</evidence>
<evidence type="ECO:0000313" key="3">
    <source>
        <dbReference type="Proteomes" id="UP000266841"/>
    </source>
</evidence>
<evidence type="ECO:0000256" key="1">
    <source>
        <dbReference type="SAM" id="MobiDB-lite"/>
    </source>
</evidence>
<dbReference type="EMBL" id="AGNL01002212">
    <property type="protein sequence ID" value="EJK76395.1"/>
    <property type="molecule type" value="Genomic_DNA"/>
</dbReference>
<dbReference type="AlphaFoldDB" id="K0TG77"/>
<feature type="compositionally biased region" description="Polar residues" evidence="1">
    <location>
        <begin position="227"/>
        <end position="238"/>
    </location>
</feature>
<gene>
    <name evidence="2" type="ORF">THAOC_01845</name>
</gene>
<accession>K0TG77</accession>